<evidence type="ECO:0000256" key="10">
    <source>
        <dbReference type="HAMAP-Rule" id="MF_01102"/>
    </source>
</evidence>
<evidence type="ECO:0000256" key="1">
    <source>
        <dbReference type="ARBA" id="ARBA00022490"/>
    </source>
</evidence>
<dbReference type="GO" id="GO:0005737">
    <property type="term" value="C:cytoplasm"/>
    <property type="evidence" value="ECO:0007669"/>
    <property type="project" value="UniProtKB-SubCell"/>
</dbReference>
<feature type="domain" description="FAD dependent oxidoreductase" evidence="12">
    <location>
        <begin position="486"/>
        <end position="624"/>
    </location>
</feature>
<dbReference type="Gene3D" id="3.50.50.60">
    <property type="entry name" value="FAD/NAD(P)-binding domain"/>
    <property type="match status" value="2"/>
</dbReference>
<dbReference type="Gene3D" id="3.40.50.150">
    <property type="entry name" value="Vaccinia Virus protein VP39"/>
    <property type="match status" value="1"/>
</dbReference>
<dbReference type="InterPro" id="IPR036188">
    <property type="entry name" value="FAD/NAD-bd_sf"/>
</dbReference>
<accession>A0A8J2Y304</accession>
<dbReference type="GO" id="GO:0032259">
    <property type="term" value="P:methylation"/>
    <property type="evidence" value="ECO:0007669"/>
    <property type="project" value="UniProtKB-KW"/>
</dbReference>
<comment type="similarity">
    <text evidence="10">In the N-terminal section; belongs to the methyltransferase superfamily. tRNA (mnm(5)s(2)U34)-methyltransferase family.</text>
</comment>
<evidence type="ECO:0000259" key="12">
    <source>
        <dbReference type="Pfam" id="PF01266"/>
    </source>
</evidence>
<feature type="domain" description="FAD dependent oxidoreductase" evidence="12">
    <location>
        <begin position="286"/>
        <end position="443"/>
    </location>
</feature>
<evidence type="ECO:0000259" key="13">
    <source>
        <dbReference type="Pfam" id="PF05430"/>
    </source>
</evidence>
<comment type="function">
    <text evidence="10">Catalyzes the last two steps in the biosynthesis of 5-methylaminomethyl-2-thiouridine (mnm(5)s(2)U) at the wobble position (U34) in tRNA. Catalyzes the FAD-dependent demodification of cmnm(5)s(2)U34 to nm(5)s(2)U34, followed by the transfer of a methyl group from S-adenosyl-L-methionine to nm(5)s(2)U34, to form mnm(5)s(2)U34.</text>
</comment>
<dbReference type="GO" id="GO:0050660">
    <property type="term" value="F:flavin adenine dinucleotide binding"/>
    <property type="evidence" value="ECO:0007669"/>
    <property type="project" value="UniProtKB-UniRule"/>
</dbReference>
<evidence type="ECO:0000313" key="15">
    <source>
        <dbReference type="Proteomes" id="UP000613582"/>
    </source>
</evidence>
<dbReference type="EC" id="2.1.1.61" evidence="10"/>
<feature type="domain" description="MnmC-like methyltransferase" evidence="13">
    <location>
        <begin position="129"/>
        <end position="247"/>
    </location>
</feature>
<feature type="region of interest" description="tRNA (mnm(5)s(2)U34)-methyltransferase" evidence="10">
    <location>
        <begin position="1"/>
        <end position="248"/>
    </location>
</feature>
<keyword evidence="4 10" id="KW-0808">Transferase</keyword>
<comment type="catalytic activity">
    <reaction evidence="10">
        <text>5-aminomethyl-2-thiouridine(34) in tRNA + S-adenosyl-L-methionine = 5-methylaminomethyl-2-thiouridine(34) in tRNA + S-adenosyl-L-homocysteine + H(+)</text>
        <dbReference type="Rhea" id="RHEA:19569"/>
        <dbReference type="Rhea" id="RHEA-COMP:10195"/>
        <dbReference type="Rhea" id="RHEA-COMP:10197"/>
        <dbReference type="ChEBI" id="CHEBI:15378"/>
        <dbReference type="ChEBI" id="CHEBI:57856"/>
        <dbReference type="ChEBI" id="CHEBI:59789"/>
        <dbReference type="ChEBI" id="CHEBI:74454"/>
        <dbReference type="ChEBI" id="CHEBI:74455"/>
        <dbReference type="EC" id="2.1.1.61"/>
    </reaction>
</comment>
<evidence type="ECO:0000313" key="14">
    <source>
        <dbReference type="EMBL" id="GGC97210.1"/>
    </source>
</evidence>
<dbReference type="PANTHER" id="PTHR13847">
    <property type="entry name" value="SARCOSINE DEHYDROGENASE-RELATED"/>
    <property type="match status" value="1"/>
</dbReference>
<keyword evidence="1 10" id="KW-0963">Cytoplasm</keyword>
<sequence>MTDQGKAPPFSETLPTADLDWSAGDAVRSAAFGDVYFSDRGGLEETQHVFLAGNDLSARFAALDEGGIFTIAETGFGTGLNILAAWQAWDDRGHGKGNLHVFSVEGFPLTAADFGAAQDRVGRCWPMLAPYAERLAVAYPALTPGVHTIYLAPDVTLTLALGEAGTMLAEADFRADAWFLDGFSPALNEDMWRDDIFAAIGRLSAPGTTAATFTVAGTVRRRLQANGFEIEKRPGFGRKREMLTAIRPDTEDLQDDKDRAGRRDEPAPWFSLRQLHRPAIEEPVHIAGAGIAGASLAWTLRRAGRKVAIHDPAGMAAGASGNPAGLIMPRLDLGDTPARHFYRQAYLHTVRLIEQLEKETGTDIFASRGGLMLALSPEDTDRHRALAASGILPAGWLELVDSGRARQIAATDMTLPDDALHLYLPQAGTIRPPRFVAALLRDVDIAGEPAPETAGVIIEAKGSSAIVPGDGHLAASLGQIDRLDMPPPACAITFGNYIAPLGGGVVTGATYDKAPAGYGKLPAPEPDASRSRRNIDAASMVMPAIASAPLTDARAAWRCVTADRHPVAGPLPDLAEFLADYDELRTGMKGPYPPATWRKGAFTLTGLGSRGLVTAPLCAAMISAMITNAPMPVSPAVVAMLSAARFVVRDLKRNAG</sequence>
<keyword evidence="3 10" id="KW-0285">Flavoprotein</keyword>
<evidence type="ECO:0000256" key="7">
    <source>
        <dbReference type="ARBA" id="ARBA00022827"/>
    </source>
</evidence>
<keyword evidence="8 10" id="KW-0560">Oxidoreductase</keyword>
<dbReference type="Proteomes" id="UP000613582">
    <property type="component" value="Unassembled WGS sequence"/>
</dbReference>
<dbReference type="SUPFAM" id="SSF51905">
    <property type="entry name" value="FAD/NAD(P)-binding domain"/>
    <property type="match status" value="1"/>
</dbReference>
<feature type="region of interest" description="FAD-dependent cmnm(5)s(2)U34 oxidoreductase" evidence="10">
    <location>
        <begin position="287"/>
        <end position="656"/>
    </location>
</feature>
<dbReference type="InterPro" id="IPR008471">
    <property type="entry name" value="MnmC-like_methylTransf"/>
</dbReference>
<dbReference type="RefSeq" id="WP_188159501.1">
    <property type="nucleotide sequence ID" value="NZ_BMGH01000001.1"/>
</dbReference>
<dbReference type="HAMAP" id="MF_01102">
    <property type="entry name" value="MnmC"/>
    <property type="match status" value="1"/>
</dbReference>
<evidence type="ECO:0000256" key="9">
    <source>
        <dbReference type="ARBA" id="ARBA00023268"/>
    </source>
</evidence>
<dbReference type="GO" id="GO:0016645">
    <property type="term" value="F:oxidoreductase activity, acting on the CH-NH group of donors"/>
    <property type="evidence" value="ECO:0007669"/>
    <property type="project" value="InterPro"/>
</dbReference>
<evidence type="ECO:0000256" key="11">
    <source>
        <dbReference type="SAM" id="MobiDB-lite"/>
    </source>
</evidence>
<evidence type="ECO:0000256" key="5">
    <source>
        <dbReference type="ARBA" id="ARBA00022691"/>
    </source>
</evidence>
<evidence type="ECO:0000256" key="8">
    <source>
        <dbReference type="ARBA" id="ARBA00023002"/>
    </source>
</evidence>
<dbReference type="NCBIfam" id="NF033855">
    <property type="entry name" value="tRNA_MNMC2"/>
    <property type="match status" value="1"/>
</dbReference>
<evidence type="ECO:0000256" key="3">
    <source>
        <dbReference type="ARBA" id="ARBA00022630"/>
    </source>
</evidence>
<dbReference type="InterPro" id="IPR023032">
    <property type="entry name" value="tRNA_MAMT_biosynth_bifunc_MnmC"/>
</dbReference>
<comment type="subcellular location">
    <subcellularLocation>
        <location evidence="10">Cytoplasm</location>
    </subcellularLocation>
</comment>
<dbReference type="Pfam" id="PF05430">
    <property type="entry name" value="Methyltransf_30"/>
    <property type="match status" value="1"/>
</dbReference>
<keyword evidence="6 10" id="KW-0819">tRNA processing</keyword>
<dbReference type="Gene3D" id="3.30.9.10">
    <property type="entry name" value="D-Amino Acid Oxidase, subunit A, domain 2"/>
    <property type="match status" value="1"/>
</dbReference>
<evidence type="ECO:0000256" key="6">
    <source>
        <dbReference type="ARBA" id="ARBA00022694"/>
    </source>
</evidence>
<dbReference type="InterPro" id="IPR029063">
    <property type="entry name" value="SAM-dependent_MTases_sf"/>
</dbReference>
<evidence type="ECO:0000256" key="4">
    <source>
        <dbReference type="ARBA" id="ARBA00022679"/>
    </source>
</evidence>
<reference evidence="14" key="2">
    <citation type="submission" date="2020-09" db="EMBL/GenBank/DDBJ databases">
        <authorList>
            <person name="Sun Q."/>
            <person name="Zhou Y."/>
        </authorList>
    </citation>
    <scope>NUCLEOTIDE SEQUENCE</scope>
    <source>
        <strain evidence="14">CGMCC 1.12921</strain>
    </source>
</reference>
<dbReference type="AlphaFoldDB" id="A0A8J2Y304"/>
<dbReference type="GO" id="GO:0002097">
    <property type="term" value="P:tRNA wobble base modification"/>
    <property type="evidence" value="ECO:0007669"/>
    <property type="project" value="UniProtKB-UniRule"/>
</dbReference>
<proteinExistence type="inferred from homology"/>
<dbReference type="EMBL" id="BMGH01000001">
    <property type="protein sequence ID" value="GGC97210.1"/>
    <property type="molecule type" value="Genomic_DNA"/>
</dbReference>
<keyword evidence="7 10" id="KW-0274">FAD</keyword>
<dbReference type="GO" id="GO:0004808">
    <property type="term" value="F:tRNA (5-methylaminomethyl-2-thiouridylate)(34)-methyltransferase activity"/>
    <property type="evidence" value="ECO:0007669"/>
    <property type="project" value="UniProtKB-EC"/>
</dbReference>
<name>A0A8J2Y304_9PROT</name>
<dbReference type="InterPro" id="IPR006076">
    <property type="entry name" value="FAD-dep_OxRdtase"/>
</dbReference>
<feature type="region of interest" description="Disordered" evidence="11">
    <location>
        <begin position="245"/>
        <end position="266"/>
    </location>
</feature>
<comment type="cofactor">
    <cofactor evidence="10">
        <name>FAD</name>
        <dbReference type="ChEBI" id="CHEBI:57692"/>
    </cofactor>
</comment>
<dbReference type="PANTHER" id="PTHR13847:SF283">
    <property type="entry name" value="TRNA 5-METHYLAMINOMETHYL-2-THIOURIDINE BIOSYNTHESIS BIFUNCTIONAL PROTEIN MNMC"/>
    <property type="match status" value="1"/>
</dbReference>
<dbReference type="EC" id="1.5.-.-" evidence="10"/>
<dbReference type="Pfam" id="PF01266">
    <property type="entry name" value="DAO"/>
    <property type="match status" value="2"/>
</dbReference>
<reference evidence="14" key="1">
    <citation type="journal article" date="2014" name="Int. J. Syst. Evol. Microbiol.">
        <title>Complete genome sequence of Corynebacterium casei LMG S-19264T (=DSM 44701T), isolated from a smear-ripened cheese.</title>
        <authorList>
            <consortium name="US DOE Joint Genome Institute (JGI-PGF)"/>
            <person name="Walter F."/>
            <person name="Albersmeier A."/>
            <person name="Kalinowski J."/>
            <person name="Ruckert C."/>
        </authorList>
    </citation>
    <scope>NUCLEOTIDE SEQUENCE</scope>
    <source>
        <strain evidence="14">CGMCC 1.12921</strain>
    </source>
</reference>
<feature type="compositionally biased region" description="Basic and acidic residues" evidence="11">
    <location>
        <begin position="256"/>
        <end position="266"/>
    </location>
</feature>
<dbReference type="InterPro" id="IPR047785">
    <property type="entry name" value="tRNA_MNMC2"/>
</dbReference>
<keyword evidence="9 10" id="KW-0511">Multifunctional enzyme</keyword>
<keyword evidence="2 10" id="KW-0489">Methyltransferase</keyword>
<evidence type="ECO:0000256" key="2">
    <source>
        <dbReference type="ARBA" id="ARBA00022603"/>
    </source>
</evidence>
<organism evidence="14 15">
    <name type="scientific">Aquisalinus flavus</name>
    <dbReference type="NCBI Taxonomy" id="1526572"/>
    <lineage>
        <taxon>Bacteria</taxon>
        <taxon>Pseudomonadati</taxon>
        <taxon>Pseudomonadota</taxon>
        <taxon>Alphaproteobacteria</taxon>
        <taxon>Parvularculales</taxon>
        <taxon>Parvularculaceae</taxon>
        <taxon>Aquisalinus</taxon>
    </lineage>
</organism>
<keyword evidence="15" id="KW-1185">Reference proteome</keyword>
<gene>
    <name evidence="10 14" type="primary">mnmC</name>
    <name evidence="14" type="ORF">GCM10011342_02660</name>
</gene>
<protein>
    <recommendedName>
        <fullName evidence="10">tRNA 5-methylaminomethyl-2-thiouridine biosynthesis bifunctional protein MnmC</fullName>
        <shortName evidence="10">tRNA mnm(5)s(2)U biosynthesis bifunctional protein</shortName>
    </recommendedName>
    <domain>
        <recommendedName>
            <fullName evidence="10">tRNA (mnm(5)s(2)U34)-methyltransferase</fullName>
            <ecNumber evidence="10">2.1.1.61</ecNumber>
        </recommendedName>
    </domain>
    <domain>
        <recommendedName>
            <fullName evidence="10">FAD-dependent cmnm(5)s(2)U34 oxidoreductase</fullName>
            <ecNumber evidence="10">1.5.-.-</ecNumber>
        </recommendedName>
    </domain>
</protein>
<keyword evidence="5 10" id="KW-0949">S-adenosyl-L-methionine</keyword>
<comment type="caution">
    <text evidence="14">The sequence shown here is derived from an EMBL/GenBank/DDBJ whole genome shotgun (WGS) entry which is preliminary data.</text>
</comment>
<comment type="similarity">
    <text evidence="10">In the C-terminal section; belongs to the DAO family.</text>
</comment>